<accession>A0A1W1IAK5</accession>
<organism evidence="13 14">
    <name type="scientific">Nitrospira japonica</name>
    <dbReference type="NCBI Taxonomy" id="1325564"/>
    <lineage>
        <taxon>Bacteria</taxon>
        <taxon>Pseudomonadati</taxon>
        <taxon>Nitrospirota</taxon>
        <taxon>Nitrospiria</taxon>
        <taxon>Nitrospirales</taxon>
        <taxon>Nitrospiraceae</taxon>
        <taxon>Nitrospira</taxon>
    </lineage>
</organism>
<dbReference type="NCBIfam" id="TIGR00187">
    <property type="entry name" value="ribE"/>
    <property type="match status" value="1"/>
</dbReference>
<dbReference type="Pfam" id="PF00677">
    <property type="entry name" value="Lum_binding"/>
    <property type="match status" value="2"/>
</dbReference>
<evidence type="ECO:0000259" key="12">
    <source>
        <dbReference type="PROSITE" id="PS51177"/>
    </source>
</evidence>
<evidence type="ECO:0000256" key="6">
    <source>
        <dbReference type="ARBA" id="ARBA00013950"/>
    </source>
</evidence>
<dbReference type="PIRSF" id="PIRSF000498">
    <property type="entry name" value="Riboflavin_syn_A"/>
    <property type="match status" value="1"/>
</dbReference>
<evidence type="ECO:0000256" key="2">
    <source>
        <dbReference type="ARBA" id="ARBA00002803"/>
    </source>
</evidence>
<comment type="catalytic activity">
    <reaction evidence="1">
        <text>2 6,7-dimethyl-8-(1-D-ribityl)lumazine + H(+) = 5-amino-6-(D-ribitylamino)uracil + riboflavin</text>
        <dbReference type="Rhea" id="RHEA:20772"/>
        <dbReference type="ChEBI" id="CHEBI:15378"/>
        <dbReference type="ChEBI" id="CHEBI:15934"/>
        <dbReference type="ChEBI" id="CHEBI:57986"/>
        <dbReference type="ChEBI" id="CHEBI:58201"/>
        <dbReference type="EC" id="2.5.1.9"/>
    </reaction>
</comment>
<dbReference type="Gene3D" id="2.40.30.20">
    <property type="match status" value="2"/>
</dbReference>
<dbReference type="PROSITE" id="PS51177">
    <property type="entry name" value="LUMAZINE_BIND"/>
    <property type="match status" value="2"/>
</dbReference>
<evidence type="ECO:0000313" key="14">
    <source>
        <dbReference type="Proteomes" id="UP000192042"/>
    </source>
</evidence>
<comment type="pathway">
    <text evidence="3">Cofactor biosynthesis; riboflavin biosynthesis; riboflavin from 2-hydroxy-3-oxobutyl phosphate and 5-amino-6-(D-ribitylamino)uracil: step 2/2.</text>
</comment>
<evidence type="ECO:0000256" key="3">
    <source>
        <dbReference type="ARBA" id="ARBA00004887"/>
    </source>
</evidence>
<dbReference type="EC" id="2.5.1.9" evidence="5 10"/>
<dbReference type="GO" id="GO:0009231">
    <property type="term" value="P:riboflavin biosynthetic process"/>
    <property type="evidence" value="ECO:0007669"/>
    <property type="project" value="UniProtKB-KW"/>
</dbReference>
<dbReference type="RefSeq" id="WP_231989424.1">
    <property type="nucleotide sequence ID" value="NZ_LT828648.1"/>
</dbReference>
<keyword evidence="14" id="KW-1185">Reference proteome</keyword>
<keyword evidence="7" id="KW-0686">Riboflavin biosynthesis</keyword>
<dbReference type="SUPFAM" id="SSF63380">
    <property type="entry name" value="Riboflavin synthase domain-like"/>
    <property type="match status" value="2"/>
</dbReference>
<feature type="repeat" description="Lumazine-binding" evidence="11">
    <location>
        <begin position="119"/>
        <end position="215"/>
    </location>
</feature>
<name>A0A1W1IAK5_9BACT</name>
<dbReference type="CDD" id="cd00402">
    <property type="entry name" value="Riboflavin_synthase_like"/>
    <property type="match status" value="1"/>
</dbReference>
<keyword evidence="9" id="KW-0677">Repeat</keyword>
<feature type="domain" description="Lumazine-binding" evidence="12">
    <location>
        <begin position="119"/>
        <end position="215"/>
    </location>
</feature>
<dbReference type="STRING" id="1325564.NSJP_3858"/>
<evidence type="ECO:0000256" key="5">
    <source>
        <dbReference type="ARBA" id="ARBA00012827"/>
    </source>
</evidence>
<sequence>MARRVLARRGARVRRGHFQYPVMFTGIVEEMGAIRSVDKTLAGTRMTILATAVMSDLKVGDSVSVNGACLTVAERHEAWFAVEVSPETLSVTTLGRLAAGAPVNLERAMKLNERIGGHLVAGHVDGIGRVRSRRSDANAIVVTIDLPPEVLRYCVMKGSITVDGVSLTINEVADHAVSVAIIPHTAKVTTLGLKQVDDPVNLESDLIGKYVERLLQDRSQLSKPTPAIDTDYLKKKGLI</sequence>
<dbReference type="FunFam" id="2.40.30.20:FF:000004">
    <property type="entry name" value="Riboflavin synthase, alpha subunit"/>
    <property type="match status" value="1"/>
</dbReference>
<evidence type="ECO:0000313" key="13">
    <source>
        <dbReference type="EMBL" id="SLM50025.1"/>
    </source>
</evidence>
<proteinExistence type="predicted"/>
<dbReference type="GO" id="GO:0004746">
    <property type="term" value="F:riboflavin synthase activity"/>
    <property type="evidence" value="ECO:0007669"/>
    <property type="project" value="UniProtKB-UniRule"/>
</dbReference>
<comment type="function">
    <text evidence="2">Catalyzes the dismutation of two molecules of 6,7-dimethyl-8-ribityllumazine, resulting in the formation of riboflavin and 5-amino-6-(D-ribitylamino)uracil.</text>
</comment>
<evidence type="ECO:0000256" key="4">
    <source>
        <dbReference type="ARBA" id="ARBA00011233"/>
    </source>
</evidence>
<dbReference type="NCBIfam" id="NF006767">
    <property type="entry name" value="PRK09289.1"/>
    <property type="match status" value="1"/>
</dbReference>
<reference evidence="13 14" key="1">
    <citation type="submission" date="2017-03" db="EMBL/GenBank/DDBJ databases">
        <authorList>
            <person name="Afonso C.L."/>
            <person name="Miller P.J."/>
            <person name="Scott M.A."/>
            <person name="Spackman E."/>
            <person name="Goraichik I."/>
            <person name="Dimitrov K.M."/>
            <person name="Suarez D.L."/>
            <person name="Swayne D.E."/>
        </authorList>
    </citation>
    <scope>NUCLEOTIDE SEQUENCE [LARGE SCALE GENOMIC DNA]</scope>
    <source>
        <strain evidence="13">Genome sequencing of Nitrospira japonica strain NJ11</strain>
    </source>
</reference>
<feature type="repeat" description="Lumazine-binding" evidence="11">
    <location>
        <begin position="23"/>
        <end position="118"/>
    </location>
</feature>
<dbReference type="KEGG" id="nja:NSJP_3858"/>
<evidence type="ECO:0000256" key="10">
    <source>
        <dbReference type="NCBIfam" id="TIGR00187"/>
    </source>
</evidence>
<dbReference type="PANTHER" id="PTHR21098">
    <property type="entry name" value="RIBOFLAVIN SYNTHASE ALPHA CHAIN"/>
    <property type="match status" value="1"/>
</dbReference>
<evidence type="ECO:0000256" key="11">
    <source>
        <dbReference type="PROSITE-ProRule" id="PRU00524"/>
    </source>
</evidence>
<evidence type="ECO:0000256" key="7">
    <source>
        <dbReference type="ARBA" id="ARBA00022619"/>
    </source>
</evidence>
<evidence type="ECO:0000256" key="8">
    <source>
        <dbReference type="ARBA" id="ARBA00022679"/>
    </source>
</evidence>
<dbReference type="InterPro" id="IPR023366">
    <property type="entry name" value="ATP_synth_asu-like_sf"/>
</dbReference>
<gene>
    <name evidence="13" type="primary">ribE</name>
    <name evidence="13" type="ORF">NSJP_3858</name>
</gene>
<dbReference type="AlphaFoldDB" id="A0A1W1IAK5"/>
<dbReference type="InterPro" id="IPR001783">
    <property type="entry name" value="Lumazine-bd"/>
</dbReference>
<dbReference type="FunFam" id="2.40.30.20:FF:000003">
    <property type="entry name" value="Riboflavin synthase, alpha subunit"/>
    <property type="match status" value="1"/>
</dbReference>
<keyword evidence="8 13" id="KW-0808">Transferase</keyword>
<feature type="domain" description="Lumazine-binding" evidence="12">
    <location>
        <begin position="23"/>
        <end position="118"/>
    </location>
</feature>
<dbReference type="PANTHER" id="PTHR21098:SF12">
    <property type="entry name" value="RIBOFLAVIN SYNTHASE"/>
    <property type="match status" value="1"/>
</dbReference>
<comment type="subunit">
    <text evidence="4">Homotrimer.</text>
</comment>
<dbReference type="EMBL" id="LT828648">
    <property type="protein sequence ID" value="SLM50025.1"/>
    <property type="molecule type" value="Genomic_DNA"/>
</dbReference>
<dbReference type="InterPro" id="IPR026017">
    <property type="entry name" value="Lumazine-bd_dom"/>
</dbReference>
<dbReference type="NCBIfam" id="NF009566">
    <property type="entry name" value="PRK13020.1"/>
    <property type="match status" value="1"/>
</dbReference>
<dbReference type="Proteomes" id="UP000192042">
    <property type="component" value="Chromosome I"/>
</dbReference>
<protein>
    <recommendedName>
        <fullName evidence="6 10">Riboflavin synthase</fullName>
        <ecNumber evidence="5 10">2.5.1.9</ecNumber>
    </recommendedName>
</protein>
<evidence type="ECO:0000256" key="9">
    <source>
        <dbReference type="ARBA" id="ARBA00022737"/>
    </source>
</evidence>
<evidence type="ECO:0000256" key="1">
    <source>
        <dbReference type="ARBA" id="ARBA00000968"/>
    </source>
</evidence>
<dbReference type="InterPro" id="IPR017938">
    <property type="entry name" value="Riboflavin_synthase-like_b-brl"/>
</dbReference>